<reference evidence="1" key="1">
    <citation type="submission" date="2019-08" db="EMBL/GenBank/DDBJ databases">
        <authorList>
            <person name="Kucharzyk K."/>
            <person name="Murdoch R.W."/>
            <person name="Higgins S."/>
            <person name="Loffler F."/>
        </authorList>
    </citation>
    <scope>NUCLEOTIDE SEQUENCE</scope>
</reference>
<gene>
    <name evidence="1" type="ORF">SDC9_207705</name>
</gene>
<organism evidence="1">
    <name type="scientific">bioreactor metagenome</name>
    <dbReference type="NCBI Taxonomy" id="1076179"/>
    <lineage>
        <taxon>unclassified sequences</taxon>
        <taxon>metagenomes</taxon>
        <taxon>ecological metagenomes</taxon>
    </lineage>
</organism>
<name>A0A645JA43_9ZZZZ</name>
<protein>
    <submittedName>
        <fullName evidence="1">Uncharacterized protein</fullName>
    </submittedName>
</protein>
<sequence>MEVRDGIFFDPQVQIWDKRLRTHRPQSDFYFGVVLYRFQEVFDFPQDEFTGHSNWPAKQIGECRRLYDDFFTKVVDIVCAKNDVRLIVPF</sequence>
<accession>A0A645JA43</accession>
<dbReference type="AlphaFoldDB" id="A0A645JA43"/>
<comment type="caution">
    <text evidence="1">The sequence shown here is derived from an EMBL/GenBank/DDBJ whole genome shotgun (WGS) entry which is preliminary data.</text>
</comment>
<dbReference type="EMBL" id="VSSQ01134645">
    <property type="protein sequence ID" value="MPN59982.1"/>
    <property type="molecule type" value="Genomic_DNA"/>
</dbReference>
<evidence type="ECO:0000313" key="1">
    <source>
        <dbReference type="EMBL" id="MPN59982.1"/>
    </source>
</evidence>
<proteinExistence type="predicted"/>